<evidence type="ECO:0000313" key="2">
    <source>
        <dbReference type="EMBL" id="KAB4449214.1"/>
    </source>
</evidence>
<dbReference type="AlphaFoldDB" id="A0A3E5HDN4"/>
<dbReference type="Proteomes" id="UP001162960">
    <property type="component" value="Chromosome"/>
</dbReference>
<dbReference type="SUPFAM" id="SSF53756">
    <property type="entry name" value="UDP-Glycosyltransferase/glycogen phosphorylase"/>
    <property type="match status" value="1"/>
</dbReference>
<dbReference type="EMBL" id="WCSB01000022">
    <property type="protein sequence ID" value="KAB4449214.1"/>
    <property type="molecule type" value="Genomic_DNA"/>
</dbReference>
<evidence type="ECO:0000313" key="6">
    <source>
        <dbReference type="Proteomes" id="UP000488521"/>
    </source>
</evidence>
<dbReference type="Gene3D" id="3.40.50.2000">
    <property type="entry name" value="Glycogen Phosphorylase B"/>
    <property type="match status" value="2"/>
</dbReference>
<dbReference type="PANTHER" id="PTHR45947:SF3">
    <property type="entry name" value="SULFOQUINOVOSYL TRANSFERASE SQD2"/>
    <property type="match status" value="1"/>
</dbReference>
<sequence length="394" mass="45633">MKILHIDETFHPSYGYQVNPLAKFQQHQGNEVYIATVDKEHLYPVYKEFGDSGETLDQEDKVYEDATGVKIIRVKAKGYYFRRLVYTNEIFKVVELVKPDVLFVHCVETITAMRFMLKGLKYPMMFDSHMLSMASQNKFAKLYEKLYAAIFGRKIRDKGYIVVRTQDDKYVNGKLGIPEAQTPFISFGTDTILFSPSIEVRNSFRKEHNISEDVFVVVYTGKLTEAKGGMLLAETFKEKFSKEVILVCVGTPPNNEYGEKVRKILKESQNRVIMFPTQKYQELAKFYQMADLSVFPKQCSMSFYDAQACGLPVLSEDNNVNVDRCSYNNGFNFKAGSVEDFRTKIKEVSHMSAKELQTYRNNAKKFIDNGYSYEHIAKEYTRYLQVSINNYNKQ</sequence>
<evidence type="ECO:0000313" key="4">
    <source>
        <dbReference type="EMBL" id="UYU90587.1"/>
    </source>
</evidence>
<dbReference type="Proteomes" id="UP000460317">
    <property type="component" value="Unassembled WGS sequence"/>
</dbReference>
<dbReference type="CDD" id="cd03801">
    <property type="entry name" value="GT4_PimA-like"/>
    <property type="match status" value="1"/>
</dbReference>
<dbReference type="EMBL" id="WCRS01000002">
    <property type="protein sequence ID" value="KAB4478079.1"/>
    <property type="molecule type" value="Genomic_DNA"/>
</dbReference>
<protein>
    <submittedName>
        <fullName evidence="2">Glycosyltransferase family 4 protein</fullName>
    </submittedName>
</protein>
<proteinExistence type="predicted"/>
<reference evidence="4" key="2">
    <citation type="submission" date="2021-06" db="EMBL/GenBank/DDBJ databases">
        <title>Interrogation of the integrated mobile genetic elements in gut-associated Bacteroides with a consensus prediction approach.</title>
        <authorList>
            <person name="Campbell D.E."/>
            <person name="Leigh J.R."/>
            <person name="Kim T."/>
            <person name="England W."/>
            <person name="Whitaker R.J."/>
            <person name="Degnan P.H."/>
        </authorList>
    </citation>
    <scope>NUCLEOTIDE SEQUENCE</scope>
    <source>
        <strain evidence="4">VPI-3443</strain>
    </source>
</reference>
<evidence type="ECO:0000313" key="5">
    <source>
        <dbReference type="Proteomes" id="UP000460317"/>
    </source>
</evidence>
<accession>A0A3E5HDN4</accession>
<name>A0A3E5HDN4_BACT4</name>
<dbReference type="InterPro" id="IPR050194">
    <property type="entry name" value="Glycosyltransferase_grp1"/>
</dbReference>
<keyword evidence="2" id="KW-0808">Transferase</keyword>
<dbReference type="InterPro" id="IPR001296">
    <property type="entry name" value="Glyco_trans_1"/>
</dbReference>
<evidence type="ECO:0000313" key="3">
    <source>
        <dbReference type="EMBL" id="KAB4478079.1"/>
    </source>
</evidence>
<feature type="domain" description="Glycosyl transferase family 1" evidence="1">
    <location>
        <begin position="201"/>
        <end position="365"/>
    </location>
</feature>
<dbReference type="Proteomes" id="UP000488521">
    <property type="component" value="Unassembled WGS sequence"/>
</dbReference>
<dbReference type="GO" id="GO:0016757">
    <property type="term" value="F:glycosyltransferase activity"/>
    <property type="evidence" value="ECO:0007669"/>
    <property type="project" value="InterPro"/>
</dbReference>
<reference evidence="5 6" key="1">
    <citation type="journal article" date="2019" name="Nat. Med.">
        <title>A library of human gut bacterial isolates paired with longitudinal multiomics data enables mechanistic microbiome research.</title>
        <authorList>
            <person name="Poyet M."/>
            <person name="Groussin M."/>
            <person name="Gibbons S.M."/>
            <person name="Avila-Pacheco J."/>
            <person name="Jiang X."/>
            <person name="Kearney S.M."/>
            <person name="Perrotta A.R."/>
            <person name="Berdy B."/>
            <person name="Zhao S."/>
            <person name="Lieberman T.D."/>
            <person name="Swanson P.K."/>
            <person name="Smith M."/>
            <person name="Roesemann S."/>
            <person name="Alexander J.E."/>
            <person name="Rich S.A."/>
            <person name="Livny J."/>
            <person name="Vlamakis H."/>
            <person name="Clish C."/>
            <person name="Bullock K."/>
            <person name="Deik A."/>
            <person name="Scott J."/>
            <person name="Pierce K.A."/>
            <person name="Xavier R.J."/>
            <person name="Alm E.J."/>
        </authorList>
    </citation>
    <scope>NUCLEOTIDE SEQUENCE [LARGE SCALE GENOMIC DNA]</scope>
    <source>
        <strain evidence="3 6">BIOML-A156</strain>
        <strain evidence="2 5">BIOML-A165</strain>
    </source>
</reference>
<dbReference type="RefSeq" id="WP_130041875.1">
    <property type="nucleotide sequence ID" value="NZ_CAXTFL010000010.1"/>
</dbReference>
<organism evidence="2 5">
    <name type="scientific">Bacteroides thetaiotaomicron</name>
    <dbReference type="NCBI Taxonomy" id="818"/>
    <lineage>
        <taxon>Bacteria</taxon>
        <taxon>Pseudomonadati</taxon>
        <taxon>Bacteroidota</taxon>
        <taxon>Bacteroidia</taxon>
        <taxon>Bacteroidales</taxon>
        <taxon>Bacteroidaceae</taxon>
        <taxon>Bacteroides</taxon>
    </lineage>
</organism>
<gene>
    <name evidence="3" type="ORF">GAN59_03995</name>
    <name evidence="2" type="ORF">GAN93_19390</name>
    <name evidence="4" type="ORF">KQP74_22135</name>
</gene>
<evidence type="ECO:0000259" key="1">
    <source>
        <dbReference type="Pfam" id="PF00534"/>
    </source>
</evidence>
<dbReference type="PANTHER" id="PTHR45947">
    <property type="entry name" value="SULFOQUINOVOSYL TRANSFERASE SQD2"/>
    <property type="match status" value="1"/>
</dbReference>
<dbReference type="EMBL" id="CP083685">
    <property type="protein sequence ID" value="UYU90587.1"/>
    <property type="molecule type" value="Genomic_DNA"/>
</dbReference>
<dbReference type="Pfam" id="PF00534">
    <property type="entry name" value="Glycos_transf_1"/>
    <property type="match status" value="1"/>
</dbReference>